<keyword evidence="4" id="KW-0378">Hydrolase</keyword>
<evidence type="ECO:0000256" key="5">
    <source>
        <dbReference type="ARBA" id="ARBA00022807"/>
    </source>
</evidence>
<evidence type="ECO:0000256" key="4">
    <source>
        <dbReference type="ARBA" id="ARBA00022801"/>
    </source>
</evidence>
<proteinExistence type="inferred from homology"/>
<dbReference type="InterPro" id="IPR026444">
    <property type="entry name" value="Secre_tail"/>
</dbReference>
<dbReference type="Pfam" id="PF13585">
    <property type="entry name" value="CHU_C"/>
    <property type="match status" value="1"/>
</dbReference>
<feature type="domain" description="Spi protease inhibitor" evidence="6">
    <location>
        <begin position="19"/>
        <end position="111"/>
    </location>
</feature>
<dbReference type="AlphaFoldDB" id="A0A644ZMZ9"/>
<dbReference type="InterPro" id="IPR055015">
    <property type="entry name" value="GCX_COOH"/>
</dbReference>
<gene>
    <name evidence="8" type="ORF">SDC9_88975</name>
</gene>
<keyword evidence="2" id="KW-0645">Protease</keyword>
<dbReference type="Pfam" id="PF13734">
    <property type="entry name" value="Inhibitor_I69"/>
    <property type="match status" value="1"/>
</dbReference>
<evidence type="ECO:0000256" key="2">
    <source>
        <dbReference type="ARBA" id="ARBA00022670"/>
    </source>
</evidence>
<name>A0A644ZMZ9_9ZZZZ</name>
<accession>A0A644ZMZ9</accession>
<evidence type="ECO:0000256" key="3">
    <source>
        <dbReference type="ARBA" id="ARBA00022729"/>
    </source>
</evidence>
<comment type="similarity">
    <text evidence="1">Belongs to the peptidase C10 family.</text>
</comment>
<dbReference type="GO" id="GO:0006508">
    <property type="term" value="P:proteolysis"/>
    <property type="evidence" value="ECO:0007669"/>
    <property type="project" value="UniProtKB-KW"/>
</dbReference>
<dbReference type="Gene3D" id="3.90.70.50">
    <property type="entry name" value="Peptidase C10, streptopain"/>
    <property type="match status" value="2"/>
</dbReference>
<evidence type="ECO:0000313" key="8">
    <source>
        <dbReference type="EMBL" id="MPM42310.1"/>
    </source>
</evidence>
<evidence type="ECO:0000259" key="7">
    <source>
        <dbReference type="Pfam" id="PF18962"/>
    </source>
</evidence>
<dbReference type="InterPro" id="IPR000200">
    <property type="entry name" value="Peptidase_C10"/>
</dbReference>
<comment type="caution">
    <text evidence="8">The sequence shown here is derived from an EMBL/GenBank/DDBJ whole genome shotgun (WGS) entry which is preliminary data.</text>
</comment>
<sequence length="669" mass="74679">MKKIKLLFFLILSTGIILANPIDKETAKKVAINFMSNRISTSLTVKNVITEELNGQISFYVVNFLEGGWAMVSADNSAVPVLSFNLSGEYKLEDEKPESFIELTTNYKEQIASSKSLKSANGKISKDISTKWNNLLSESKLKSLKSYTPGSPLLDVSGRGHVQWSQDKNNDGGCSPSYNAYCPTGSGSSCDCDRKPAGCGAVVMGQIMWYWQWPQSSSYRTYNWGLMPDELTNSSTTAEGEEVAHLLKDCGDASDMTYWCSGSWTTVNKIEDAFKDKFNYKGVKKHVKNDWDYGSAWEDLLRSEIDNERPVFYRGDKSDLSTSKHFFVLDGYDASDPDYFHFNFGWGYPGNTYNTSFQYLNDITPGSHEYNKNQMAIVGISPTYTELAPDDINIFDVSYSSVTGIKNEEAQQDIALPATGKELTIENGGELILTAGNSITLKPGFHAKVGSEFTAQINPDYTEEMDISVPTWYNAFTPNGDGVNDEFCIDVENANSFEFEAFDRNGIPIFQSAGIITGNTACLWDGSGAYCLEAYACIIRFKNNYGRAVENAYMVSVICGLKSARASNDSLKFYTNEKENFISDIQQQNKEVLFTAYPNPNKGLLNLKFSNHQVNNIKIYNSQGLLCYQVYDIKQPDFVVDISSFVNGIYIISAELENQIITKKIILEK</sequence>
<dbReference type="InterPro" id="IPR038765">
    <property type="entry name" value="Papain-like_cys_pep_sf"/>
</dbReference>
<dbReference type="NCBIfam" id="NF045639">
    <property type="entry name" value="GCX_COOH"/>
    <property type="match status" value="1"/>
</dbReference>
<dbReference type="Pfam" id="PF01640">
    <property type="entry name" value="Peptidase_C10"/>
    <property type="match status" value="1"/>
</dbReference>
<organism evidence="8">
    <name type="scientific">bioreactor metagenome</name>
    <dbReference type="NCBI Taxonomy" id="1076179"/>
    <lineage>
        <taxon>unclassified sequences</taxon>
        <taxon>metagenomes</taxon>
        <taxon>ecological metagenomes</taxon>
    </lineage>
</organism>
<dbReference type="NCBIfam" id="TIGR04183">
    <property type="entry name" value="Por_Secre_tail"/>
    <property type="match status" value="1"/>
</dbReference>
<feature type="domain" description="Secretion system C-terminal sorting" evidence="7">
    <location>
        <begin position="597"/>
        <end position="666"/>
    </location>
</feature>
<keyword evidence="5" id="KW-0788">Thiol protease</keyword>
<evidence type="ECO:0000256" key="1">
    <source>
        <dbReference type="ARBA" id="ARBA00009693"/>
    </source>
</evidence>
<protein>
    <recommendedName>
        <fullName evidence="9">Secretion system C-terminal sorting domain-containing protein</fullName>
    </recommendedName>
</protein>
<evidence type="ECO:0000259" key="6">
    <source>
        <dbReference type="Pfam" id="PF13734"/>
    </source>
</evidence>
<dbReference type="InterPro" id="IPR025896">
    <property type="entry name" value="Spi_Prtas-inh"/>
</dbReference>
<dbReference type="GO" id="GO:0008234">
    <property type="term" value="F:cysteine-type peptidase activity"/>
    <property type="evidence" value="ECO:0007669"/>
    <property type="project" value="UniProtKB-KW"/>
</dbReference>
<dbReference type="Pfam" id="PF18962">
    <property type="entry name" value="Por_Secre_tail"/>
    <property type="match status" value="1"/>
</dbReference>
<dbReference type="InterPro" id="IPR044934">
    <property type="entry name" value="Streptopain_sf"/>
</dbReference>
<dbReference type="EMBL" id="VSSQ01009682">
    <property type="protein sequence ID" value="MPM42310.1"/>
    <property type="molecule type" value="Genomic_DNA"/>
</dbReference>
<reference evidence="8" key="1">
    <citation type="submission" date="2019-08" db="EMBL/GenBank/DDBJ databases">
        <authorList>
            <person name="Kucharzyk K."/>
            <person name="Murdoch R.W."/>
            <person name="Higgins S."/>
            <person name="Loffler F."/>
        </authorList>
    </citation>
    <scope>NUCLEOTIDE SEQUENCE</scope>
</reference>
<evidence type="ECO:0008006" key="9">
    <source>
        <dbReference type="Google" id="ProtNLM"/>
    </source>
</evidence>
<keyword evidence="3" id="KW-0732">Signal</keyword>
<dbReference type="SUPFAM" id="SSF54001">
    <property type="entry name" value="Cysteine proteinases"/>
    <property type="match status" value="1"/>
</dbReference>